<comment type="caution">
    <text evidence="1">The sequence shown here is derived from an EMBL/GenBank/DDBJ whole genome shotgun (WGS) entry which is preliminary data.</text>
</comment>
<evidence type="ECO:0000313" key="1">
    <source>
        <dbReference type="EMBL" id="KAH9796448.1"/>
    </source>
</evidence>
<keyword evidence="2" id="KW-1185">Reference proteome</keyword>
<sequence length="462" mass="53127">MEFPLLYHAFFLLGICFLVLLVSCNPVIKVNGEFSSSPFPRSFLFGTASSSYQYEGAFLTDGKGLNNWDNFTHKPEQQDLDLMDYLGVNSYRFSISWARVLPRIQPFVTLTHYDIPQELADRYGPWLSREVQEDFEYYADICFKYFGDRVKYWATFNEPNVVVIRGYQSGIYPPSRCSSLFGNCTNGDSEKEPFIAAHNIILSHAAAVKIYRTKYQKEQEGNIGIVMNTLWLEPMSNSLGDKLAAERAQAFYLNWFLDPIIFGKYPKEMYEILGSSLPSLSKYDLEKLKNGLDFIGINYYSSFYVKDCIFSVCEPGPGNSKTEGSILRTAKRNGVLIGEPTDVDWLFVYPQGMSEIVTYIKERYNNIPMYITENGFGERDNPHTSIEDLLNDTRRVRNGADVRGYFAWSLLDNFEWNDGYTIRFGLHHVDYATLKRTKRLSANWYKQYIAKHMAGKRSSASA</sequence>
<name>A0ACB8NF09_CITSI</name>
<dbReference type="EMBL" id="CM039171">
    <property type="protein sequence ID" value="KAH9796448.1"/>
    <property type="molecule type" value="Genomic_DNA"/>
</dbReference>
<evidence type="ECO:0000313" key="2">
    <source>
        <dbReference type="Proteomes" id="UP000829398"/>
    </source>
</evidence>
<reference evidence="2" key="1">
    <citation type="journal article" date="2023" name="Hortic. Res.">
        <title>A chromosome-level phased genome enabling allele-level studies in sweet orange: a case study on citrus Huanglongbing tolerance.</title>
        <authorList>
            <person name="Wu B."/>
            <person name="Yu Q."/>
            <person name="Deng Z."/>
            <person name="Duan Y."/>
            <person name="Luo F."/>
            <person name="Gmitter F. Jr."/>
        </authorList>
    </citation>
    <scope>NUCLEOTIDE SEQUENCE [LARGE SCALE GENOMIC DNA]</scope>
    <source>
        <strain evidence="2">cv. Valencia</strain>
    </source>
</reference>
<dbReference type="Proteomes" id="UP000829398">
    <property type="component" value="Chromosome 2"/>
</dbReference>
<protein>
    <submittedName>
        <fullName evidence="1">Beta-glucosidase 47</fullName>
    </submittedName>
</protein>
<organism evidence="1 2">
    <name type="scientific">Citrus sinensis</name>
    <name type="common">Sweet orange</name>
    <name type="synonym">Citrus aurantium var. sinensis</name>
    <dbReference type="NCBI Taxonomy" id="2711"/>
    <lineage>
        <taxon>Eukaryota</taxon>
        <taxon>Viridiplantae</taxon>
        <taxon>Streptophyta</taxon>
        <taxon>Embryophyta</taxon>
        <taxon>Tracheophyta</taxon>
        <taxon>Spermatophyta</taxon>
        <taxon>Magnoliopsida</taxon>
        <taxon>eudicotyledons</taxon>
        <taxon>Gunneridae</taxon>
        <taxon>Pentapetalae</taxon>
        <taxon>rosids</taxon>
        <taxon>malvids</taxon>
        <taxon>Sapindales</taxon>
        <taxon>Rutaceae</taxon>
        <taxon>Aurantioideae</taxon>
        <taxon>Citrus</taxon>
    </lineage>
</organism>
<proteinExistence type="predicted"/>
<gene>
    <name evidence="1" type="ORF">KPL71_005534</name>
</gene>
<accession>A0ACB8NF09</accession>